<sequence length="108" mass="12069">MLQKTSMIILAGAFSTLLVSPASARFNQCLPEVEQKLAELNINKSVINKISVLARRQSGQNTNRIIGYDATVSFKNCRGHLAIEMNRVCHVKQVYSRNECRFPGVPAY</sequence>
<dbReference type="EMBL" id="VHSH01000001">
    <property type="protein sequence ID" value="TQV83521.1"/>
    <property type="molecule type" value="Genomic_DNA"/>
</dbReference>
<keyword evidence="3" id="KW-1185">Reference proteome</keyword>
<dbReference type="RefSeq" id="WP_142894758.1">
    <property type="nucleotide sequence ID" value="NZ_ML660052.1"/>
</dbReference>
<dbReference type="Proteomes" id="UP000315252">
    <property type="component" value="Unassembled WGS sequence"/>
</dbReference>
<feature type="chain" id="PRO_5021881589" evidence="1">
    <location>
        <begin position="25"/>
        <end position="108"/>
    </location>
</feature>
<dbReference type="OrthoDB" id="8480993at2"/>
<accession>A0A545U222</accession>
<evidence type="ECO:0000256" key="1">
    <source>
        <dbReference type="SAM" id="SignalP"/>
    </source>
</evidence>
<evidence type="ECO:0000313" key="2">
    <source>
        <dbReference type="EMBL" id="TQV83521.1"/>
    </source>
</evidence>
<gene>
    <name evidence="2" type="ORF">FKG95_02720</name>
</gene>
<comment type="caution">
    <text evidence="2">The sequence shown here is derived from an EMBL/GenBank/DDBJ whole genome shotgun (WGS) entry which is preliminary data.</text>
</comment>
<evidence type="ECO:0000313" key="3">
    <source>
        <dbReference type="Proteomes" id="UP000315252"/>
    </source>
</evidence>
<proteinExistence type="predicted"/>
<organism evidence="2 3">
    <name type="scientific">Denitrobaculum tricleocarpae</name>
    <dbReference type="NCBI Taxonomy" id="2591009"/>
    <lineage>
        <taxon>Bacteria</taxon>
        <taxon>Pseudomonadati</taxon>
        <taxon>Pseudomonadota</taxon>
        <taxon>Alphaproteobacteria</taxon>
        <taxon>Rhodospirillales</taxon>
        <taxon>Rhodospirillaceae</taxon>
        <taxon>Denitrobaculum</taxon>
    </lineage>
</organism>
<feature type="signal peptide" evidence="1">
    <location>
        <begin position="1"/>
        <end position="24"/>
    </location>
</feature>
<name>A0A545U222_9PROT</name>
<keyword evidence="1" id="KW-0732">Signal</keyword>
<dbReference type="AlphaFoldDB" id="A0A545U222"/>
<reference evidence="2 3" key="1">
    <citation type="submission" date="2019-06" db="EMBL/GenBank/DDBJ databases">
        <title>Whole genome sequence for Rhodospirillaceae sp. R148.</title>
        <authorList>
            <person name="Wang G."/>
        </authorList>
    </citation>
    <scope>NUCLEOTIDE SEQUENCE [LARGE SCALE GENOMIC DNA]</scope>
    <source>
        <strain evidence="2 3">R148</strain>
    </source>
</reference>
<protein>
    <submittedName>
        <fullName evidence="2">Uncharacterized protein</fullName>
    </submittedName>
</protein>